<dbReference type="AlphaFoldDB" id="B9EX50"/>
<organism evidence="1">
    <name type="scientific">Oryza sativa subsp. japonica</name>
    <name type="common">Rice</name>
    <dbReference type="NCBI Taxonomy" id="39947"/>
    <lineage>
        <taxon>Eukaryota</taxon>
        <taxon>Viridiplantae</taxon>
        <taxon>Streptophyta</taxon>
        <taxon>Embryophyta</taxon>
        <taxon>Tracheophyta</taxon>
        <taxon>Spermatophyta</taxon>
        <taxon>Magnoliopsida</taxon>
        <taxon>Liliopsida</taxon>
        <taxon>Poales</taxon>
        <taxon>Poaceae</taxon>
        <taxon>BOP clade</taxon>
        <taxon>Oryzoideae</taxon>
        <taxon>Oryzeae</taxon>
        <taxon>Oryzinae</taxon>
        <taxon>Oryza</taxon>
        <taxon>Oryza sativa</taxon>
    </lineage>
</organism>
<proteinExistence type="predicted"/>
<name>B9EX50_ORYSJ</name>
<dbReference type="Proteomes" id="UP000007752">
    <property type="component" value="Chromosome 1"/>
</dbReference>
<dbReference type="EMBL" id="CM000138">
    <property type="protein sequence ID" value="EEE54663.1"/>
    <property type="molecule type" value="Genomic_DNA"/>
</dbReference>
<reference evidence="1" key="2">
    <citation type="submission" date="2008-12" db="EMBL/GenBank/DDBJ databases">
        <title>Improved gene annotation of the rice (Oryza sativa) genomes.</title>
        <authorList>
            <person name="Wang J."/>
            <person name="Li R."/>
            <person name="Fan W."/>
            <person name="Huang Q."/>
            <person name="Zhang J."/>
            <person name="Zhou Y."/>
            <person name="Hu Y."/>
            <person name="Zi S."/>
            <person name="Li J."/>
            <person name="Ni P."/>
            <person name="Zheng H."/>
            <person name="Zhang Y."/>
            <person name="Zhao M."/>
            <person name="Hao Q."/>
            <person name="McDermott J."/>
            <person name="Samudrala R."/>
            <person name="Kristiansen K."/>
            <person name="Wong G.K.-S."/>
        </authorList>
    </citation>
    <scope>NUCLEOTIDE SEQUENCE</scope>
</reference>
<protein>
    <submittedName>
        <fullName evidence="1">Uncharacterized protein</fullName>
    </submittedName>
</protein>
<evidence type="ECO:0000313" key="1">
    <source>
        <dbReference type="EMBL" id="EEE54663.1"/>
    </source>
</evidence>
<sequence>MRNQAWHERMEAKGCEDWARRATRVHCHLSLTRSIAKTRGGKLGEEELQWSRCLRCGGREVGVRARAHREEAALGEAVFELPSADLMARGGHQRRSMDERRERCA</sequence>
<accession>B9EX50</accession>
<gene>
    <name evidence="1" type="ORF">OsJ_01949</name>
</gene>
<reference evidence="1" key="1">
    <citation type="journal article" date="2005" name="PLoS Biol.">
        <title>The genomes of Oryza sativa: a history of duplications.</title>
        <authorList>
            <person name="Yu J."/>
            <person name="Wang J."/>
            <person name="Lin W."/>
            <person name="Li S."/>
            <person name="Li H."/>
            <person name="Zhou J."/>
            <person name="Ni P."/>
            <person name="Dong W."/>
            <person name="Hu S."/>
            <person name="Zeng C."/>
            <person name="Zhang J."/>
            <person name="Zhang Y."/>
            <person name="Li R."/>
            <person name="Xu Z."/>
            <person name="Li S."/>
            <person name="Li X."/>
            <person name="Zheng H."/>
            <person name="Cong L."/>
            <person name="Lin L."/>
            <person name="Yin J."/>
            <person name="Geng J."/>
            <person name="Li G."/>
            <person name="Shi J."/>
            <person name="Liu J."/>
            <person name="Lv H."/>
            <person name="Li J."/>
            <person name="Wang J."/>
            <person name="Deng Y."/>
            <person name="Ran L."/>
            <person name="Shi X."/>
            <person name="Wang X."/>
            <person name="Wu Q."/>
            <person name="Li C."/>
            <person name="Ren X."/>
            <person name="Wang J."/>
            <person name="Wang X."/>
            <person name="Li D."/>
            <person name="Liu D."/>
            <person name="Zhang X."/>
            <person name="Ji Z."/>
            <person name="Zhao W."/>
            <person name="Sun Y."/>
            <person name="Zhang Z."/>
            <person name="Bao J."/>
            <person name="Han Y."/>
            <person name="Dong L."/>
            <person name="Ji J."/>
            <person name="Chen P."/>
            <person name="Wu S."/>
            <person name="Liu J."/>
            <person name="Xiao Y."/>
            <person name="Bu D."/>
            <person name="Tan J."/>
            <person name="Yang L."/>
            <person name="Ye C."/>
            <person name="Zhang J."/>
            <person name="Xu J."/>
            <person name="Zhou Y."/>
            <person name="Yu Y."/>
            <person name="Zhang B."/>
            <person name="Zhuang S."/>
            <person name="Wei H."/>
            <person name="Liu B."/>
            <person name="Lei M."/>
            <person name="Yu H."/>
            <person name="Li Y."/>
            <person name="Xu H."/>
            <person name="Wei S."/>
            <person name="He X."/>
            <person name="Fang L."/>
            <person name="Zhang Z."/>
            <person name="Zhang Y."/>
            <person name="Huang X."/>
            <person name="Su Z."/>
            <person name="Tong W."/>
            <person name="Li J."/>
            <person name="Tong Z."/>
            <person name="Li S."/>
            <person name="Ye J."/>
            <person name="Wang L."/>
            <person name="Fang L."/>
            <person name="Lei T."/>
            <person name="Chen C."/>
            <person name="Chen H."/>
            <person name="Xu Z."/>
            <person name="Li H."/>
            <person name="Huang H."/>
            <person name="Zhang F."/>
            <person name="Xu H."/>
            <person name="Li N."/>
            <person name="Zhao C."/>
            <person name="Li S."/>
            <person name="Dong L."/>
            <person name="Huang Y."/>
            <person name="Li L."/>
            <person name="Xi Y."/>
            <person name="Qi Q."/>
            <person name="Li W."/>
            <person name="Zhang B."/>
            <person name="Hu W."/>
            <person name="Zhang Y."/>
            <person name="Tian X."/>
            <person name="Jiao Y."/>
            <person name="Liang X."/>
            <person name="Jin J."/>
            <person name="Gao L."/>
            <person name="Zheng W."/>
            <person name="Hao B."/>
            <person name="Liu S."/>
            <person name="Wang W."/>
            <person name="Yuan L."/>
            <person name="Cao M."/>
            <person name="McDermott J."/>
            <person name="Samudrala R."/>
            <person name="Wang J."/>
            <person name="Wong G.K."/>
            <person name="Yang H."/>
        </authorList>
    </citation>
    <scope>NUCLEOTIDE SEQUENCE [LARGE SCALE GENOMIC DNA]</scope>
</reference>